<sequence length="140" mass="14973">MIASAKSSLPEVSSATITTLLASLSLPPPLTVEPLQVTAAFHSIYLVHFGANAGVKDAVLHPITTRTRNTDGSLTLVLRVSGVDIPHTKTANEVAVLHWLAQNTKIPVPIVVRHDATTDNALGREFTLLERIPGRSVDKI</sequence>
<protein>
    <submittedName>
        <fullName evidence="1">Uncharacterized protein</fullName>
    </submittedName>
</protein>
<proteinExistence type="predicted"/>
<organism evidence="1 2">
    <name type="scientific">Zarea fungicola</name>
    <dbReference type="NCBI Taxonomy" id="93591"/>
    <lineage>
        <taxon>Eukaryota</taxon>
        <taxon>Fungi</taxon>
        <taxon>Dikarya</taxon>
        <taxon>Ascomycota</taxon>
        <taxon>Pezizomycotina</taxon>
        <taxon>Sordariomycetes</taxon>
        <taxon>Hypocreomycetidae</taxon>
        <taxon>Hypocreales</taxon>
        <taxon>Cordycipitaceae</taxon>
        <taxon>Zarea</taxon>
    </lineage>
</organism>
<reference evidence="1" key="1">
    <citation type="submission" date="2022-08" db="EMBL/GenBank/DDBJ databases">
        <title>Genome Sequence of Lecanicillium fungicola.</title>
        <authorList>
            <person name="Buettner E."/>
        </authorList>
    </citation>
    <scope>NUCLEOTIDE SEQUENCE</scope>
    <source>
        <strain evidence="1">Babe33</strain>
    </source>
</reference>
<comment type="caution">
    <text evidence="1">The sequence shown here is derived from an EMBL/GenBank/DDBJ whole genome shotgun (WGS) entry which is preliminary data.</text>
</comment>
<dbReference type="EMBL" id="JANJQO010001362">
    <property type="protein sequence ID" value="KAJ2971324.1"/>
    <property type="molecule type" value="Genomic_DNA"/>
</dbReference>
<accession>A0ACC1MWY0</accession>
<name>A0ACC1MWY0_9HYPO</name>
<evidence type="ECO:0000313" key="2">
    <source>
        <dbReference type="Proteomes" id="UP001143910"/>
    </source>
</evidence>
<evidence type="ECO:0000313" key="1">
    <source>
        <dbReference type="EMBL" id="KAJ2971324.1"/>
    </source>
</evidence>
<keyword evidence="2" id="KW-1185">Reference proteome</keyword>
<gene>
    <name evidence="1" type="ORF">NQ176_g7748</name>
</gene>
<dbReference type="Proteomes" id="UP001143910">
    <property type="component" value="Unassembled WGS sequence"/>
</dbReference>